<keyword evidence="1" id="KW-0805">Transcription regulation</keyword>
<reference evidence="5" key="1">
    <citation type="journal article" date="2014" name="Int. J. Syst. Evol. Microbiol.">
        <title>Complete genome sequence of Corynebacterium casei LMG S-19264T (=DSM 44701T), isolated from a smear-ripened cheese.</title>
        <authorList>
            <consortium name="US DOE Joint Genome Institute (JGI-PGF)"/>
            <person name="Walter F."/>
            <person name="Albersmeier A."/>
            <person name="Kalinowski J."/>
            <person name="Ruckert C."/>
        </authorList>
    </citation>
    <scope>NUCLEOTIDE SEQUENCE</scope>
    <source>
        <strain evidence="5">CCM 7086</strain>
    </source>
</reference>
<keyword evidence="2" id="KW-0238">DNA-binding</keyword>
<dbReference type="EMBL" id="BMCG01000001">
    <property type="protein sequence ID" value="GGB98554.1"/>
    <property type="molecule type" value="Genomic_DNA"/>
</dbReference>
<accession>A0A8J2XWQ8</accession>
<dbReference type="Pfam" id="PF12625">
    <property type="entry name" value="Arabinose_bd"/>
    <property type="match status" value="1"/>
</dbReference>
<keyword evidence="3" id="KW-0804">Transcription</keyword>
<dbReference type="AlphaFoldDB" id="A0A8J2XWQ8"/>
<evidence type="ECO:0000313" key="5">
    <source>
        <dbReference type="EMBL" id="GGB98554.1"/>
    </source>
</evidence>
<organism evidence="5 6">
    <name type="scientific">Oxalicibacterium flavum</name>
    <dbReference type="NCBI Taxonomy" id="179467"/>
    <lineage>
        <taxon>Bacteria</taxon>
        <taxon>Pseudomonadati</taxon>
        <taxon>Pseudomonadota</taxon>
        <taxon>Betaproteobacteria</taxon>
        <taxon>Burkholderiales</taxon>
        <taxon>Oxalobacteraceae</taxon>
        <taxon>Oxalicibacterium</taxon>
    </lineage>
</organism>
<dbReference type="GO" id="GO:0000976">
    <property type="term" value="F:transcription cis-regulatory region binding"/>
    <property type="evidence" value="ECO:0007669"/>
    <property type="project" value="TreeGrafter"/>
</dbReference>
<dbReference type="InterPro" id="IPR032687">
    <property type="entry name" value="AraC-type_N"/>
</dbReference>
<evidence type="ECO:0000256" key="3">
    <source>
        <dbReference type="ARBA" id="ARBA00023163"/>
    </source>
</evidence>
<evidence type="ECO:0000313" key="6">
    <source>
        <dbReference type="Proteomes" id="UP000620266"/>
    </source>
</evidence>
<dbReference type="InterPro" id="IPR018060">
    <property type="entry name" value="HTH_AraC"/>
</dbReference>
<dbReference type="GO" id="GO:0003700">
    <property type="term" value="F:DNA-binding transcription factor activity"/>
    <property type="evidence" value="ECO:0007669"/>
    <property type="project" value="InterPro"/>
</dbReference>
<dbReference type="PANTHER" id="PTHR47894:SF1">
    <property type="entry name" value="HTH-TYPE TRANSCRIPTIONAL REGULATOR VQSM"/>
    <property type="match status" value="1"/>
</dbReference>
<gene>
    <name evidence="5" type="ORF">GCM10007205_04830</name>
</gene>
<evidence type="ECO:0000256" key="2">
    <source>
        <dbReference type="ARBA" id="ARBA00023125"/>
    </source>
</evidence>
<dbReference type="SUPFAM" id="SSF46689">
    <property type="entry name" value="Homeodomain-like"/>
    <property type="match status" value="1"/>
</dbReference>
<keyword evidence="6" id="KW-1185">Reference proteome</keyword>
<dbReference type="Gene3D" id="1.10.10.60">
    <property type="entry name" value="Homeodomain-like"/>
    <property type="match status" value="1"/>
</dbReference>
<dbReference type="SMART" id="SM00342">
    <property type="entry name" value="HTH_ARAC"/>
    <property type="match status" value="1"/>
</dbReference>
<reference evidence="5" key="2">
    <citation type="submission" date="2020-09" db="EMBL/GenBank/DDBJ databases">
        <authorList>
            <person name="Sun Q."/>
            <person name="Sedlacek I."/>
        </authorList>
    </citation>
    <scope>NUCLEOTIDE SEQUENCE</scope>
    <source>
        <strain evidence="5">CCM 7086</strain>
    </source>
</reference>
<protein>
    <submittedName>
        <fullName evidence="5">AraC family transcriptional regulator</fullName>
    </submittedName>
</protein>
<dbReference type="Proteomes" id="UP000620266">
    <property type="component" value="Unassembled WGS sequence"/>
</dbReference>
<dbReference type="InterPro" id="IPR009057">
    <property type="entry name" value="Homeodomain-like_sf"/>
</dbReference>
<evidence type="ECO:0000259" key="4">
    <source>
        <dbReference type="PROSITE" id="PS01124"/>
    </source>
</evidence>
<proteinExistence type="predicted"/>
<comment type="caution">
    <text evidence="5">The sequence shown here is derived from an EMBL/GenBank/DDBJ whole genome shotgun (WGS) entry which is preliminary data.</text>
</comment>
<sequence length="343" mass="39086">MAIKLKGYERDSSFIAARHQPAILLDLGMSRGIDSHLLLRGTQLFLDDILSGHKQISPAQFLAIMANVHKRLDADDTSFLYGQRLLPGHLGDVSQALHHAGNLRQALQHLCACHALLSPLLTPRLVESRTHAFVYWQDSCGAGSMRTFLVEAGVTAVAAMTRWLSGERLPWRFSFMHARPSYIEQYWVHLGEDLAFGQQLDMMVLPRAWLDRPWQNTSAIGLQTALAGSRAQMDALEWQESFLDTLYNHLRRHIRQPLHLDGVAEAFDMSPASLKRKLQKHDTHFQEQLDLARKHVALYLYQVEGCSNQEVAHYLRFNDINNFRRSFKRWTGCAPGHLQPACF</sequence>
<dbReference type="PROSITE" id="PS01124">
    <property type="entry name" value="HTH_ARAC_FAMILY_2"/>
    <property type="match status" value="1"/>
</dbReference>
<feature type="domain" description="HTH araC/xylS-type" evidence="4">
    <location>
        <begin position="244"/>
        <end position="341"/>
    </location>
</feature>
<dbReference type="RefSeq" id="WP_229728510.1">
    <property type="nucleotide sequence ID" value="NZ_BMCG01000001.1"/>
</dbReference>
<name>A0A8J2XWQ8_9BURK</name>
<dbReference type="Pfam" id="PF12833">
    <property type="entry name" value="HTH_18"/>
    <property type="match status" value="1"/>
</dbReference>
<evidence type="ECO:0000256" key="1">
    <source>
        <dbReference type="ARBA" id="ARBA00023015"/>
    </source>
</evidence>
<dbReference type="PANTHER" id="PTHR47894">
    <property type="entry name" value="HTH-TYPE TRANSCRIPTIONAL REGULATOR GADX"/>
    <property type="match status" value="1"/>
</dbReference>
<dbReference type="GO" id="GO:0005829">
    <property type="term" value="C:cytosol"/>
    <property type="evidence" value="ECO:0007669"/>
    <property type="project" value="TreeGrafter"/>
</dbReference>